<dbReference type="NCBIfam" id="TIGR01671">
    <property type="entry name" value="phage_TIGR01671"/>
    <property type="match status" value="1"/>
</dbReference>
<dbReference type="InterPro" id="IPR010024">
    <property type="entry name" value="CHP16711"/>
</dbReference>
<evidence type="ECO:0000313" key="3">
    <source>
        <dbReference type="Proteomes" id="UP000224203"/>
    </source>
</evidence>
<comment type="caution">
    <text evidence="2">The sequence shown here is derived from an EMBL/GenBank/DDBJ whole genome shotgun (WGS) entry which is preliminary data.</text>
</comment>
<name>A0A9X7GY04_BACCE</name>
<feature type="domain" description="YopX protein" evidence="1">
    <location>
        <begin position="9"/>
        <end position="148"/>
    </location>
</feature>
<evidence type="ECO:0000313" key="2">
    <source>
        <dbReference type="EMBL" id="PGS83517.1"/>
    </source>
</evidence>
<dbReference type="InterPro" id="IPR023385">
    <property type="entry name" value="YopX-like_C"/>
</dbReference>
<dbReference type="Proteomes" id="UP000224203">
    <property type="component" value="Unassembled WGS sequence"/>
</dbReference>
<dbReference type="InterPro" id="IPR019096">
    <property type="entry name" value="YopX_protein"/>
</dbReference>
<accession>A0A9X7GY04</accession>
<dbReference type="Pfam" id="PF09643">
    <property type="entry name" value="YopX"/>
    <property type="match status" value="1"/>
</dbReference>
<protein>
    <recommendedName>
        <fullName evidence="1">YopX protein domain-containing protein</fullName>
    </recommendedName>
</protein>
<reference evidence="2 3" key="1">
    <citation type="submission" date="2017-09" db="EMBL/GenBank/DDBJ databases">
        <title>Large-scale bioinformatics analysis of Bacillus genomes uncovers conserved roles of natural products in bacterial physiology.</title>
        <authorList>
            <consortium name="Agbiome Team Llc"/>
            <person name="Bleich R.M."/>
            <person name="Grubbs K.J."/>
            <person name="Santa Maria K.C."/>
            <person name="Allen S.E."/>
            <person name="Farag S."/>
            <person name="Shank E.A."/>
            <person name="Bowers A."/>
        </authorList>
    </citation>
    <scope>NUCLEOTIDE SEQUENCE [LARGE SCALE GENOMIC DNA]</scope>
    <source>
        <strain evidence="2 3">AFS041711</strain>
    </source>
</reference>
<evidence type="ECO:0000259" key="1">
    <source>
        <dbReference type="Pfam" id="PF09643"/>
    </source>
</evidence>
<dbReference type="AlphaFoldDB" id="A0A9X7GY04"/>
<organism evidence="2 3">
    <name type="scientific">Bacillus cereus</name>
    <dbReference type="NCBI Taxonomy" id="1396"/>
    <lineage>
        <taxon>Bacteria</taxon>
        <taxon>Bacillati</taxon>
        <taxon>Bacillota</taxon>
        <taxon>Bacilli</taxon>
        <taxon>Bacillales</taxon>
        <taxon>Bacillaceae</taxon>
        <taxon>Bacillus</taxon>
        <taxon>Bacillus cereus group</taxon>
    </lineage>
</organism>
<dbReference type="EMBL" id="NULI01000016">
    <property type="protein sequence ID" value="PGS83517.1"/>
    <property type="molecule type" value="Genomic_DNA"/>
</dbReference>
<proteinExistence type="predicted"/>
<dbReference type="SUPFAM" id="SSF159006">
    <property type="entry name" value="YopX-like"/>
    <property type="match status" value="1"/>
</dbReference>
<dbReference type="Gene3D" id="2.30.30.290">
    <property type="entry name" value="YopX-like domains"/>
    <property type="match status" value="1"/>
</dbReference>
<sequence>MDMKTTKVRVWDKEQKKFLEIGSEEEQVTPQYSSKDGLFFTLNGYVDENGYAYEIDAKIVQQTGLKDKDDTDIYEGDIFEENYFDNEHEGQVIKRYEVIFNNGAFMAKPIGVKSSKFPLYLVFMFANKERSNDMKVLGNVFENPELLEN</sequence>
<gene>
    <name evidence="2" type="ORF">COC69_02070</name>
</gene>